<evidence type="ECO:0000256" key="3">
    <source>
        <dbReference type="RuleBase" id="RU364030"/>
    </source>
</evidence>
<dbReference type="HOGENOM" id="CLU_130569_3_1_1"/>
<dbReference type="Pfam" id="PF02970">
    <property type="entry name" value="TBCA"/>
    <property type="match status" value="1"/>
</dbReference>
<evidence type="ECO:0000313" key="4">
    <source>
        <dbReference type="EMBL" id="KIK07323.1"/>
    </source>
</evidence>
<dbReference type="Gene3D" id="1.20.58.90">
    <property type="match status" value="1"/>
</dbReference>
<dbReference type="GO" id="GO:0005829">
    <property type="term" value="C:cytosol"/>
    <property type="evidence" value="ECO:0007669"/>
    <property type="project" value="TreeGrafter"/>
</dbReference>
<dbReference type="AlphaFoldDB" id="A0A0C9YH23"/>
<evidence type="ECO:0000256" key="1">
    <source>
        <dbReference type="ARBA" id="ARBA00006806"/>
    </source>
</evidence>
<reference evidence="4 5" key="1">
    <citation type="submission" date="2014-04" db="EMBL/GenBank/DDBJ databases">
        <authorList>
            <consortium name="DOE Joint Genome Institute"/>
            <person name="Kuo A."/>
            <person name="Kohler A."/>
            <person name="Nagy L.G."/>
            <person name="Floudas D."/>
            <person name="Copeland A."/>
            <person name="Barry K.W."/>
            <person name="Cichocki N."/>
            <person name="Veneault-Fourrey C."/>
            <person name="LaButti K."/>
            <person name="Lindquist E.A."/>
            <person name="Lipzen A."/>
            <person name="Lundell T."/>
            <person name="Morin E."/>
            <person name="Murat C."/>
            <person name="Sun H."/>
            <person name="Tunlid A."/>
            <person name="Henrissat B."/>
            <person name="Grigoriev I.V."/>
            <person name="Hibbett D.S."/>
            <person name="Martin F."/>
            <person name="Nordberg H.P."/>
            <person name="Cantor M.N."/>
            <person name="Hua S.X."/>
        </authorList>
    </citation>
    <scope>NUCLEOTIDE SEQUENCE [LARGE SCALE GENOMIC DNA]</scope>
    <source>
        <strain evidence="4 5">LaAM-08-1</strain>
    </source>
</reference>
<keyword evidence="5" id="KW-1185">Reference proteome</keyword>
<dbReference type="SUPFAM" id="SSF46988">
    <property type="entry name" value="Tubulin chaperone cofactor A"/>
    <property type="match status" value="1"/>
</dbReference>
<dbReference type="GO" id="GO:0007023">
    <property type="term" value="P:post-chaperonin tubulin folding pathway"/>
    <property type="evidence" value="ECO:0007669"/>
    <property type="project" value="UniProtKB-UniRule"/>
</dbReference>
<dbReference type="GO" id="GO:0005874">
    <property type="term" value="C:microtubule"/>
    <property type="evidence" value="ECO:0007669"/>
    <property type="project" value="UniProtKB-KW"/>
</dbReference>
<name>A0A0C9YH23_9AGAR</name>
<dbReference type="PANTHER" id="PTHR21500">
    <property type="entry name" value="TUBULIN-SPECIFIC CHAPERONE A"/>
    <property type="match status" value="1"/>
</dbReference>
<keyword evidence="3" id="KW-0963">Cytoplasm</keyword>
<sequence>MSDIPGIRRQLKIQAGGVARLAKENGLYRKEADQLKLKRDKLIVDDAESWDVKNATRMIEESEKMVIDTATRLEKAADVLGDLVVRARRLLSQFVIHTIQVLGEKESELAKDPALVKAKEVLEAAKA</sequence>
<gene>
    <name evidence="4" type="ORF">K443DRAFT_673582</name>
</gene>
<accession>A0A0C9YH23</accession>
<dbReference type="GO" id="GO:0007021">
    <property type="term" value="P:tubulin complex assembly"/>
    <property type="evidence" value="ECO:0007669"/>
    <property type="project" value="UniProtKB-UniRule"/>
</dbReference>
<dbReference type="InterPro" id="IPR004226">
    <property type="entry name" value="TBCA"/>
</dbReference>
<evidence type="ECO:0000256" key="2">
    <source>
        <dbReference type="ARBA" id="ARBA00023186"/>
    </source>
</evidence>
<protein>
    <recommendedName>
        <fullName evidence="3">Tubulin-specific chaperone A</fullName>
    </recommendedName>
</protein>
<dbReference type="EMBL" id="KN838548">
    <property type="protein sequence ID" value="KIK07323.1"/>
    <property type="molecule type" value="Genomic_DNA"/>
</dbReference>
<dbReference type="STRING" id="1095629.A0A0C9YH23"/>
<proteinExistence type="inferred from homology"/>
<dbReference type="OrthoDB" id="296187at2759"/>
<dbReference type="Proteomes" id="UP000054477">
    <property type="component" value="Unassembled WGS sequence"/>
</dbReference>
<dbReference type="GO" id="GO:0048487">
    <property type="term" value="F:beta-tubulin binding"/>
    <property type="evidence" value="ECO:0007669"/>
    <property type="project" value="InterPro"/>
</dbReference>
<dbReference type="InterPro" id="IPR036126">
    <property type="entry name" value="TBCA_sf"/>
</dbReference>
<dbReference type="PANTHER" id="PTHR21500:SF0">
    <property type="entry name" value="TUBULIN-SPECIFIC CHAPERONE A"/>
    <property type="match status" value="1"/>
</dbReference>
<evidence type="ECO:0000313" key="5">
    <source>
        <dbReference type="Proteomes" id="UP000054477"/>
    </source>
</evidence>
<reference evidence="5" key="2">
    <citation type="submission" date="2015-01" db="EMBL/GenBank/DDBJ databases">
        <title>Evolutionary Origins and Diversification of the Mycorrhizal Mutualists.</title>
        <authorList>
            <consortium name="DOE Joint Genome Institute"/>
            <consortium name="Mycorrhizal Genomics Consortium"/>
            <person name="Kohler A."/>
            <person name="Kuo A."/>
            <person name="Nagy L.G."/>
            <person name="Floudas D."/>
            <person name="Copeland A."/>
            <person name="Barry K.W."/>
            <person name="Cichocki N."/>
            <person name="Veneault-Fourrey C."/>
            <person name="LaButti K."/>
            <person name="Lindquist E.A."/>
            <person name="Lipzen A."/>
            <person name="Lundell T."/>
            <person name="Morin E."/>
            <person name="Murat C."/>
            <person name="Riley R."/>
            <person name="Ohm R."/>
            <person name="Sun H."/>
            <person name="Tunlid A."/>
            <person name="Henrissat B."/>
            <person name="Grigoriev I.V."/>
            <person name="Hibbett D.S."/>
            <person name="Martin F."/>
        </authorList>
    </citation>
    <scope>NUCLEOTIDE SEQUENCE [LARGE SCALE GENOMIC DNA]</scope>
    <source>
        <strain evidence="5">LaAM-08-1</strain>
    </source>
</reference>
<comment type="subunit">
    <text evidence="3">Supercomplex made of cofactors A to E. Cofactors A and D function by capturing and stabilizing tubulin in a quasi-native conformation. Cofactor E binds to the cofactor D-tubulin complex; interaction with cofactor C then causes the release of tubulin polypeptides that are committed to the native state.</text>
</comment>
<keyword evidence="2 3" id="KW-0143">Chaperone</keyword>
<keyword evidence="3" id="KW-0206">Cytoskeleton</keyword>
<keyword evidence="3" id="KW-0493">Microtubule</keyword>
<comment type="similarity">
    <text evidence="1 3">Belongs to the TBCA family.</text>
</comment>
<comment type="subcellular location">
    <subcellularLocation>
        <location evidence="3">Cytoplasm</location>
        <location evidence="3">Cytoskeleton</location>
    </subcellularLocation>
</comment>
<organism evidence="4 5">
    <name type="scientific">Laccaria amethystina LaAM-08-1</name>
    <dbReference type="NCBI Taxonomy" id="1095629"/>
    <lineage>
        <taxon>Eukaryota</taxon>
        <taxon>Fungi</taxon>
        <taxon>Dikarya</taxon>
        <taxon>Basidiomycota</taxon>
        <taxon>Agaricomycotina</taxon>
        <taxon>Agaricomycetes</taxon>
        <taxon>Agaricomycetidae</taxon>
        <taxon>Agaricales</taxon>
        <taxon>Agaricineae</taxon>
        <taxon>Hydnangiaceae</taxon>
        <taxon>Laccaria</taxon>
    </lineage>
</organism>